<dbReference type="Proteomes" id="UP000284842">
    <property type="component" value="Unassembled WGS sequence"/>
</dbReference>
<keyword evidence="3" id="KW-1185">Reference proteome</keyword>
<feature type="region of interest" description="Disordered" evidence="1">
    <location>
        <begin position="400"/>
        <end position="424"/>
    </location>
</feature>
<name>A0A409Y7F7_9AGAR</name>
<sequence length="587" mass="65913">MSSWWKPSSSTVSSPKNAVTQPQKIDGTANSKSQPVITVAKEDEERAGLDSERRIKALEDENRLLREALAKANHTTKPLFHTSDPNTLSKEFQSQRIIQQLSSELKATKAYLVQPDEYATADILSMIDHLNSHIENTAATINDLYESAEKVENWDVYEKPEFYQSQRDIVKKFLGKRVYDANTQIDETLYYRDPETPESPLPLLAALQSIMVKWCIQATDRFGPAGRDVDIVLNGIYDTIRKREEQAVVARWRVMTISSFNNHATSHIDLILRTILALLVVCGAKLEDPAPELVSSLRQKLEALKKEIVKLKSAMDIGVLSSDLELCMVDPGEVYNRNTMKDAYGGSKSTKIKQELVFCCVGVGLLAMSVLLPPCTCTQSGLNFTCATFDLGLSKMTASNARRRKRSDSTSINPQPPIASSSRWTIGDDGQTCQHLLQDALVKAKHAYELDKHINHCSANKKRARIRAINAYIETMQCLHMVIQFQEPNPTLVPSANETLQKINDLIQHYNERVIELKSGAEGQKEEDEMDVEEEEEEEEDDESTEDGNDTVVDVPVARMKCGRQRSNKRCTSWAGDNEHADIHDGE</sequence>
<evidence type="ECO:0000313" key="2">
    <source>
        <dbReference type="EMBL" id="PPQ99012.1"/>
    </source>
</evidence>
<feature type="compositionally biased region" description="Polar residues" evidence="1">
    <location>
        <begin position="17"/>
        <end position="36"/>
    </location>
</feature>
<feature type="compositionally biased region" description="Low complexity" evidence="1">
    <location>
        <begin position="1"/>
        <end position="16"/>
    </location>
</feature>
<feature type="compositionally biased region" description="Acidic residues" evidence="1">
    <location>
        <begin position="525"/>
        <end position="549"/>
    </location>
</feature>
<organism evidence="2 3">
    <name type="scientific">Panaeolus cyanescens</name>
    <dbReference type="NCBI Taxonomy" id="181874"/>
    <lineage>
        <taxon>Eukaryota</taxon>
        <taxon>Fungi</taxon>
        <taxon>Dikarya</taxon>
        <taxon>Basidiomycota</taxon>
        <taxon>Agaricomycotina</taxon>
        <taxon>Agaricomycetes</taxon>
        <taxon>Agaricomycetidae</taxon>
        <taxon>Agaricales</taxon>
        <taxon>Agaricineae</taxon>
        <taxon>Galeropsidaceae</taxon>
        <taxon>Panaeolus</taxon>
    </lineage>
</organism>
<reference evidence="2 3" key="1">
    <citation type="journal article" date="2018" name="Evol. Lett.">
        <title>Horizontal gene cluster transfer increased hallucinogenic mushroom diversity.</title>
        <authorList>
            <person name="Reynolds H.T."/>
            <person name="Vijayakumar V."/>
            <person name="Gluck-Thaler E."/>
            <person name="Korotkin H.B."/>
            <person name="Matheny P.B."/>
            <person name="Slot J.C."/>
        </authorList>
    </citation>
    <scope>NUCLEOTIDE SEQUENCE [LARGE SCALE GENOMIC DNA]</scope>
    <source>
        <strain evidence="2 3">2629</strain>
    </source>
</reference>
<dbReference type="InParanoid" id="A0A409Y7F7"/>
<evidence type="ECO:0000256" key="1">
    <source>
        <dbReference type="SAM" id="MobiDB-lite"/>
    </source>
</evidence>
<evidence type="ECO:0000313" key="3">
    <source>
        <dbReference type="Proteomes" id="UP000284842"/>
    </source>
</evidence>
<feature type="region of interest" description="Disordered" evidence="1">
    <location>
        <begin position="1"/>
        <end position="45"/>
    </location>
</feature>
<gene>
    <name evidence="2" type="ORF">CVT24_003493</name>
</gene>
<comment type="caution">
    <text evidence="2">The sequence shown here is derived from an EMBL/GenBank/DDBJ whole genome shotgun (WGS) entry which is preliminary data.</text>
</comment>
<proteinExistence type="predicted"/>
<protein>
    <submittedName>
        <fullName evidence="2">Uncharacterized protein</fullName>
    </submittedName>
</protein>
<dbReference type="OrthoDB" id="3222645at2759"/>
<accession>A0A409Y7F7</accession>
<feature type="compositionally biased region" description="Basic and acidic residues" evidence="1">
    <location>
        <begin position="577"/>
        <end position="587"/>
    </location>
</feature>
<dbReference type="EMBL" id="NHTK01001371">
    <property type="protein sequence ID" value="PPQ99012.1"/>
    <property type="molecule type" value="Genomic_DNA"/>
</dbReference>
<feature type="compositionally biased region" description="Polar residues" evidence="1">
    <location>
        <begin position="409"/>
        <end position="424"/>
    </location>
</feature>
<dbReference type="AlphaFoldDB" id="A0A409Y7F7"/>
<feature type="region of interest" description="Disordered" evidence="1">
    <location>
        <begin position="517"/>
        <end position="587"/>
    </location>
</feature>